<dbReference type="EMBL" id="AP022660">
    <property type="protein sequence ID" value="BCA51610.1"/>
    <property type="molecule type" value="Genomic_DNA"/>
</dbReference>
<name>A0A415LTJ6_BACT4</name>
<reference evidence="1 4" key="2">
    <citation type="submission" date="2020-02" db="EMBL/GenBank/DDBJ databases">
        <title>Whole-genome sequencing and comparative analysis of the genomes of Bacteroides thetaiotaomicron and Escherichia coli isolated from a healthy resident in Vietnam.</title>
        <authorList>
            <person name="Mohsin M."/>
            <person name="Tanaka K."/>
            <person name="Kawahara R."/>
            <person name="Kondo S."/>
            <person name="Noguchi H."/>
            <person name="Motooka D."/>
            <person name="Nakamura S."/>
            <person name="Khong D.T."/>
            <person name="Nguyen T.N."/>
            <person name="Tran H.T."/>
            <person name="Yamamoto Y."/>
        </authorList>
    </citation>
    <scope>NUCLEOTIDE SEQUENCE [LARGE SCALE GENOMIC DNA]</scope>
    <source>
        <strain evidence="1 4">F9-2</strain>
    </source>
</reference>
<accession>A0A415LTJ6</accession>
<gene>
    <name evidence="1" type="ORF">BatF92_35520</name>
    <name evidence="2" type="ORF">DW011_24815</name>
</gene>
<protein>
    <submittedName>
        <fullName evidence="2">Uncharacterized protein</fullName>
    </submittedName>
</protein>
<dbReference type="EMBL" id="QROV01000051">
    <property type="protein sequence ID" value="RHL52486.1"/>
    <property type="molecule type" value="Genomic_DNA"/>
</dbReference>
<dbReference type="Proteomes" id="UP000283616">
    <property type="component" value="Unassembled WGS sequence"/>
</dbReference>
<dbReference type="Proteomes" id="UP000500882">
    <property type="component" value="Chromosome"/>
</dbReference>
<sequence length="204" mass="24604">MEILNRILGEIKITFLHFKERSKNKYYGDRFEEWVVKSSNISKDGSNNSNFWKLLEWRGDKYIEGYRPLSSSSPDLLMECISDKSVFYTSQERIAVECKWRSKKNFFLDEKCIIKYEDYISSDEHKYPPKHLFYVFGFGWSCDNPEVVYVIPAKKLYNYSKEKHKVKFHFRKEDVDRLELFDDYKHKNTSKYLIYKPATEQSNI</sequence>
<organism evidence="2 3">
    <name type="scientific">Bacteroides thetaiotaomicron</name>
    <dbReference type="NCBI Taxonomy" id="818"/>
    <lineage>
        <taxon>Bacteria</taxon>
        <taxon>Pseudomonadati</taxon>
        <taxon>Bacteroidota</taxon>
        <taxon>Bacteroidia</taxon>
        <taxon>Bacteroidales</taxon>
        <taxon>Bacteroidaceae</taxon>
        <taxon>Bacteroides</taxon>
    </lineage>
</organism>
<dbReference type="RefSeq" id="WP_090615513.1">
    <property type="nucleotide sequence ID" value="NZ_AP022660.1"/>
</dbReference>
<reference evidence="2 3" key="1">
    <citation type="submission" date="2018-08" db="EMBL/GenBank/DDBJ databases">
        <title>A genome reference for cultivated species of the human gut microbiota.</title>
        <authorList>
            <person name="Zou Y."/>
            <person name="Xue W."/>
            <person name="Luo G."/>
        </authorList>
    </citation>
    <scope>NUCLEOTIDE SEQUENCE [LARGE SCALE GENOMIC DNA]</scope>
    <source>
        <strain evidence="2 3">AF37-12</strain>
    </source>
</reference>
<evidence type="ECO:0000313" key="2">
    <source>
        <dbReference type="EMBL" id="RHL52486.1"/>
    </source>
</evidence>
<evidence type="ECO:0000313" key="3">
    <source>
        <dbReference type="Proteomes" id="UP000283616"/>
    </source>
</evidence>
<evidence type="ECO:0000313" key="1">
    <source>
        <dbReference type="EMBL" id="BCA51610.1"/>
    </source>
</evidence>
<proteinExistence type="predicted"/>
<evidence type="ECO:0000313" key="4">
    <source>
        <dbReference type="Proteomes" id="UP000500882"/>
    </source>
</evidence>
<dbReference type="AlphaFoldDB" id="A0A415LTJ6"/>